<dbReference type="InterPro" id="IPR005490">
    <property type="entry name" value="LD_TPept_cat_dom"/>
</dbReference>
<dbReference type="InterPro" id="IPR036366">
    <property type="entry name" value="PGBDSf"/>
</dbReference>
<dbReference type="PANTHER" id="PTHR41533:SF2">
    <property type="entry name" value="BLR7131 PROTEIN"/>
    <property type="match status" value="1"/>
</dbReference>
<evidence type="ECO:0000256" key="7">
    <source>
        <dbReference type="PROSITE-ProRule" id="PRU01373"/>
    </source>
</evidence>
<dbReference type="PANTHER" id="PTHR41533">
    <property type="entry name" value="L,D-TRANSPEPTIDASE HI_1667-RELATED"/>
    <property type="match status" value="1"/>
</dbReference>
<proteinExistence type="inferred from homology"/>
<comment type="caution">
    <text evidence="9">The sequence shown here is derived from an EMBL/GenBank/DDBJ whole genome shotgun (WGS) entry which is preliminary data.</text>
</comment>
<name>A0ABS1KNB9_9BACT</name>
<comment type="similarity">
    <text evidence="2">Belongs to the YkuD family.</text>
</comment>
<protein>
    <submittedName>
        <fullName evidence="9">L,D-transpeptidase family protein</fullName>
    </submittedName>
</protein>
<evidence type="ECO:0000256" key="1">
    <source>
        <dbReference type="ARBA" id="ARBA00004752"/>
    </source>
</evidence>
<accession>A0ABS1KNB9</accession>
<evidence type="ECO:0000313" key="9">
    <source>
        <dbReference type="EMBL" id="MBL0740955.1"/>
    </source>
</evidence>
<dbReference type="SUPFAM" id="SSF47090">
    <property type="entry name" value="PGBD-like"/>
    <property type="match status" value="1"/>
</dbReference>
<evidence type="ECO:0000256" key="5">
    <source>
        <dbReference type="ARBA" id="ARBA00022984"/>
    </source>
</evidence>
<dbReference type="Pfam" id="PF20142">
    <property type="entry name" value="Scaffold"/>
    <property type="match status" value="1"/>
</dbReference>
<keyword evidence="6 7" id="KW-0961">Cell wall biogenesis/degradation</keyword>
<dbReference type="Pfam" id="PF01471">
    <property type="entry name" value="PG_binding_1"/>
    <property type="match status" value="1"/>
</dbReference>
<dbReference type="InterPro" id="IPR052905">
    <property type="entry name" value="LD-transpeptidase_YkuD-like"/>
</dbReference>
<dbReference type="Pfam" id="PF03734">
    <property type="entry name" value="YkuD"/>
    <property type="match status" value="1"/>
</dbReference>
<dbReference type="RefSeq" id="WP_202008323.1">
    <property type="nucleotide sequence ID" value="NZ_JAERRB010000002.1"/>
</dbReference>
<keyword evidence="10" id="KW-1185">Reference proteome</keyword>
<dbReference type="Gene3D" id="1.10.101.10">
    <property type="entry name" value="PGBD-like superfamily/PGBD"/>
    <property type="match status" value="1"/>
</dbReference>
<comment type="pathway">
    <text evidence="1 7">Cell wall biogenesis; peptidoglycan biosynthesis.</text>
</comment>
<evidence type="ECO:0000256" key="6">
    <source>
        <dbReference type="ARBA" id="ARBA00023316"/>
    </source>
</evidence>
<dbReference type="SUPFAM" id="SSF141523">
    <property type="entry name" value="L,D-transpeptidase catalytic domain-like"/>
    <property type="match status" value="1"/>
</dbReference>
<keyword evidence="5 7" id="KW-0573">Peptidoglycan synthesis</keyword>
<reference evidence="9 10" key="1">
    <citation type="submission" date="2021-01" db="EMBL/GenBank/DDBJ databases">
        <title>Chryseolinea sp. Jin1 Genome sequencing and assembly.</title>
        <authorList>
            <person name="Kim I."/>
        </authorList>
    </citation>
    <scope>NUCLEOTIDE SEQUENCE [LARGE SCALE GENOMIC DNA]</scope>
    <source>
        <strain evidence="9 10">Jin1</strain>
    </source>
</reference>
<evidence type="ECO:0000256" key="3">
    <source>
        <dbReference type="ARBA" id="ARBA00022679"/>
    </source>
</evidence>
<keyword evidence="4 7" id="KW-0133">Cell shape</keyword>
<evidence type="ECO:0000313" key="10">
    <source>
        <dbReference type="Proteomes" id="UP000613030"/>
    </source>
</evidence>
<dbReference type="InterPro" id="IPR038063">
    <property type="entry name" value="Transpep_catalytic_dom"/>
</dbReference>
<dbReference type="Gene3D" id="2.40.440.10">
    <property type="entry name" value="L,D-transpeptidase catalytic domain-like"/>
    <property type="match status" value="1"/>
</dbReference>
<feature type="active site" description="Nucleophile" evidence="7">
    <location>
        <position position="457"/>
    </location>
</feature>
<feature type="domain" description="L,D-TPase catalytic" evidence="8">
    <location>
        <begin position="328"/>
        <end position="483"/>
    </location>
</feature>
<dbReference type="CDD" id="cd16913">
    <property type="entry name" value="YkuD_like"/>
    <property type="match status" value="1"/>
</dbReference>
<gene>
    <name evidence="9" type="ORF">JI741_06970</name>
</gene>
<dbReference type="InterPro" id="IPR036365">
    <property type="entry name" value="PGBD-like_sf"/>
</dbReference>
<dbReference type="PROSITE" id="PS52029">
    <property type="entry name" value="LD_TPASE"/>
    <property type="match status" value="1"/>
</dbReference>
<organism evidence="9 10">
    <name type="scientific">Chryseolinea lacunae</name>
    <dbReference type="NCBI Taxonomy" id="2801331"/>
    <lineage>
        <taxon>Bacteria</taxon>
        <taxon>Pseudomonadati</taxon>
        <taxon>Bacteroidota</taxon>
        <taxon>Cytophagia</taxon>
        <taxon>Cytophagales</taxon>
        <taxon>Fulvivirgaceae</taxon>
        <taxon>Chryseolinea</taxon>
    </lineage>
</organism>
<keyword evidence="3" id="KW-0808">Transferase</keyword>
<dbReference type="Proteomes" id="UP000613030">
    <property type="component" value="Unassembled WGS sequence"/>
</dbReference>
<feature type="active site" description="Proton donor/acceptor" evidence="7">
    <location>
        <position position="438"/>
    </location>
</feature>
<evidence type="ECO:0000256" key="4">
    <source>
        <dbReference type="ARBA" id="ARBA00022960"/>
    </source>
</evidence>
<dbReference type="InterPro" id="IPR002477">
    <property type="entry name" value="Peptidoglycan-bd-like"/>
</dbReference>
<dbReference type="EMBL" id="JAERRB010000002">
    <property type="protein sequence ID" value="MBL0740955.1"/>
    <property type="molecule type" value="Genomic_DNA"/>
</dbReference>
<evidence type="ECO:0000256" key="2">
    <source>
        <dbReference type="ARBA" id="ARBA00005992"/>
    </source>
</evidence>
<sequence>MKTFPLLLLFFVACCWGCRQTAQVSDQIGADSIRQKKMLDAQLVAGNFSDQKAVHFDSSAIRSFVKKYPGFASYGADLEKFYRARNYSYAWYDRNGVIEQASALFNRIQNLQQDGIKATLPYTQNFQALMDDRDTLLRREPMNAEAELMLTSQYFSFARHVWHGIDESETRKLEWFLPRKKLDLDALMDSLLNPTSKPFVTHEPVYRQYALLKSYLKKYNDIESRGGWKTITLDRKAYHKGDSSMVVVELRKRLFASGDYAGDTTSTLFTDDLEAAVKIFQESRGATPDGIVGSGMVKDLNVPVAEIIQKIVVNMERCRWVPQSMDGDYMVVNIPSFKLYVYHADSLVWDMNVVAGQAIHQTNIFSGDLKYIVFSPYWNVPASILKNEVMPGIEADPDYLAKHNMEKVGNTVRQKPGPRNSLGLVKFLFPNSYSIYLHDTPSKSLFGKDNRAFSHGCVRLAEPKKLAMYLLRNNPEWTEAKIDAAMNAGKEKYVTLDKTVPVLLAYLTAFVGRDGRLNVRNDVYNLDARLAKMMLQ</sequence>
<dbReference type="InterPro" id="IPR045380">
    <property type="entry name" value="LD_TPept_scaffold_dom"/>
</dbReference>
<evidence type="ECO:0000259" key="8">
    <source>
        <dbReference type="PROSITE" id="PS52029"/>
    </source>
</evidence>